<evidence type="ECO:0000313" key="2">
    <source>
        <dbReference type="Proteomes" id="UP000255508"/>
    </source>
</evidence>
<dbReference type="Gene3D" id="1.25.40.10">
    <property type="entry name" value="Tetratricopeptide repeat domain"/>
    <property type="match status" value="2"/>
</dbReference>
<dbReference type="Proteomes" id="UP000255508">
    <property type="component" value="Unassembled WGS sequence"/>
</dbReference>
<dbReference type="Pfam" id="PF13374">
    <property type="entry name" value="TPR_10"/>
    <property type="match status" value="1"/>
</dbReference>
<name>A0A370DGN7_9GAMM</name>
<dbReference type="InterPro" id="IPR011717">
    <property type="entry name" value="TPR-4"/>
</dbReference>
<accession>A0A370DGN7</accession>
<dbReference type="PANTHER" id="PTHR44809:SF1">
    <property type="entry name" value="PROTEIN O-MANNOSYL-TRANSFERASE TMTC1"/>
    <property type="match status" value="1"/>
</dbReference>
<dbReference type="AlphaFoldDB" id="A0A370DGN7"/>
<dbReference type="InterPro" id="IPR052943">
    <property type="entry name" value="TMTC_O-mannosyl-trnsfr"/>
</dbReference>
<dbReference type="PANTHER" id="PTHR44809">
    <property type="match status" value="1"/>
</dbReference>
<dbReference type="GO" id="GO:0042802">
    <property type="term" value="F:identical protein binding"/>
    <property type="evidence" value="ECO:0007669"/>
    <property type="project" value="InterPro"/>
</dbReference>
<sequence>VAAEAQYRDNIAHWPNNEVAANGLADVLKAQGELVAAEAQYRDNIARWPNDEVAANGLADVLKARGELVAAEAQYRDNIARWPNDEVAANGLADVLKARGELVAAEAQYRDNIARWPNNRVTRNGLANVLRKQGRVTDALHLLPEPHMTQLTQHDLYDLHVRAILLIDLGRVDEAHNLLERGSTIAQAPLLQKCFERSLIMLELRLNNHHSARKRLAAMPDNVISLQLFRLHAAAVAAEEAEARRLYSNLQADLPRLDSDSRRVLDCIEEGFCLMGESGLCTPDQEALDAIFDAEIDMELAA</sequence>
<dbReference type="Pfam" id="PF07721">
    <property type="entry name" value="TPR_4"/>
    <property type="match status" value="2"/>
</dbReference>
<gene>
    <name evidence="1" type="ORF">DIZ79_17520</name>
</gene>
<protein>
    <submittedName>
        <fullName evidence="1">Uncharacterized protein</fullName>
    </submittedName>
</protein>
<dbReference type="InterPro" id="IPR011990">
    <property type="entry name" value="TPR-like_helical_dom_sf"/>
</dbReference>
<dbReference type="EMBL" id="QFXD01000316">
    <property type="protein sequence ID" value="RDH83487.1"/>
    <property type="molecule type" value="Genomic_DNA"/>
</dbReference>
<organism evidence="1 2">
    <name type="scientific">endosymbiont of Lamellibrachia luymesi</name>
    <dbReference type="NCBI Taxonomy" id="2200907"/>
    <lineage>
        <taxon>Bacteria</taxon>
        <taxon>Pseudomonadati</taxon>
        <taxon>Pseudomonadota</taxon>
        <taxon>Gammaproteobacteria</taxon>
        <taxon>sulfur-oxidizing symbionts</taxon>
    </lineage>
</organism>
<dbReference type="SUPFAM" id="SSF48452">
    <property type="entry name" value="TPR-like"/>
    <property type="match status" value="1"/>
</dbReference>
<evidence type="ECO:0000313" key="1">
    <source>
        <dbReference type="EMBL" id="RDH83487.1"/>
    </source>
</evidence>
<feature type="non-terminal residue" evidence="1">
    <location>
        <position position="1"/>
    </location>
</feature>
<proteinExistence type="predicted"/>
<reference evidence="1 2" key="1">
    <citation type="journal article" date="2018" name="ISME J.">
        <title>Endosymbiont genomes yield clues of tubeworm success.</title>
        <authorList>
            <person name="Li Y."/>
            <person name="Liles M.R."/>
            <person name="Halanych K.M."/>
        </authorList>
    </citation>
    <scope>NUCLEOTIDE SEQUENCE [LARGE SCALE GENOMIC DNA]</scope>
    <source>
        <strain evidence="1">A1422</strain>
    </source>
</reference>
<comment type="caution">
    <text evidence="1">The sequence shown here is derived from an EMBL/GenBank/DDBJ whole genome shotgun (WGS) entry which is preliminary data.</text>
</comment>